<feature type="compositionally biased region" description="Basic and acidic residues" evidence="1">
    <location>
        <begin position="1"/>
        <end position="11"/>
    </location>
</feature>
<feature type="region of interest" description="Disordered" evidence="1">
    <location>
        <begin position="1"/>
        <end position="20"/>
    </location>
</feature>
<organism evidence="2 3">
    <name type="scientific">Pelobates cultripes</name>
    <name type="common">Western spadefoot toad</name>
    <dbReference type="NCBI Taxonomy" id="61616"/>
    <lineage>
        <taxon>Eukaryota</taxon>
        <taxon>Metazoa</taxon>
        <taxon>Chordata</taxon>
        <taxon>Craniata</taxon>
        <taxon>Vertebrata</taxon>
        <taxon>Euteleostomi</taxon>
        <taxon>Amphibia</taxon>
        <taxon>Batrachia</taxon>
        <taxon>Anura</taxon>
        <taxon>Pelobatoidea</taxon>
        <taxon>Pelobatidae</taxon>
        <taxon>Pelobates</taxon>
    </lineage>
</organism>
<name>A0AAD1RC66_PELCU</name>
<evidence type="ECO:0000313" key="2">
    <source>
        <dbReference type="EMBL" id="CAH2247988.1"/>
    </source>
</evidence>
<dbReference type="EMBL" id="OW240913">
    <property type="protein sequence ID" value="CAH2247988.1"/>
    <property type="molecule type" value="Genomic_DNA"/>
</dbReference>
<evidence type="ECO:0000313" key="3">
    <source>
        <dbReference type="Proteomes" id="UP001295444"/>
    </source>
</evidence>
<sequence>MWHSQDAKLWQKADVASPPELQVQPALNDMPEAVKDAAIPPRNIAPGRAKSTRTWKRACAHEDSSDLDWSLEEQYDDSYMDHYSVEYSDSGSEIKVFIATQEVTAQGTMPAESGEGDDLRDPLGNPLCDPDDLRHPRLAEWEPPAHIAKYLALRVRKPLSKEGHNKLRRNAHGPSSQTQWEKHLTWTLNWSNS</sequence>
<dbReference type="AlphaFoldDB" id="A0AAD1RC66"/>
<accession>A0AAD1RC66</accession>
<dbReference type="Proteomes" id="UP001295444">
    <property type="component" value="Chromosome 02"/>
</dbReference>
<feature type="region of interest" description="Disordered" evidence="1">
    <location>
        <begin position="107"/>
        <end position="129"/>
    </location>
</feature>
<evidence type="ECO:0000256" key="1">
    <source>
        <dbReference type="SAM" id="MobiDB-lite"/>
    </source>
</evidence>
<keyword evidence="3" id="KW-1185">Reference proteome</keyword>
<proteinExistence type="predicted"/>
<protein>
    <submittedName>
        <fullName evidence="2">Uncharacterized protein</fullName>
    </submittedName>
</protein>
<gene>
    <name evidence="2" type="ORF">PECUL_23A034725</name>
</gene>
<reference evidence="2" key="1">
    <citation type="submission" date="2022-03" db="EMBL/GenBank/DDBJ databases">
        <authorList>
            <person name="Alioto T."/>
            <person name="Alioto T."/>
            <person name="Gomez Garrido J."/>
        </authorList>
    </citation>
    <scope>NUCLEOTIDE SEQUENCE</scope>
</reference>